<dbReference type="EMBL" id="JADGMQ010000001">
    <property type="protein sequence ID" value="MBI1619572.1"/>
    <property type="molecule type" value="Genomic_DNA"/>
</dbReference>
<sequence length="259" mass="26958">MELGIRGKKAIVCASSRGLGLGCATALAEAGCDLVMNGRDAAVLAATAENIRSTYGVDVVEIAGDVSDPSVRDALLAAAPSPDILVNNNGGPPFRDFRELTRDAMMDGVNNNMITPIELVKAVIDGMSERGFGRIVNITSLSVYQPIAGLDLSSGARAGLTAFLAGVARTVADKNVTINHILPGKFDTDRIRSSAEFAAKKAGISVAEQTRRLSSDIPAGRLGTAEEFGKVCAFLCSVHAGYITGQSIRLDGGHFASSF</sequence>
<dbReference type="PANTHER" id="PTHR42879:SF6">
    <property type="entry name" value="NADPH-DEPENDENT REDUCTASE BACG"/>
    <property type="match status" value="1"/>
</dbReference>
<dbReference type="InterPro" id="IPR036291">
    <property type="entry name" value="NAD(P)-bd_dom_sf"/>
</dbReference>
<evidence type="ECO:0000256" key="1">
    <source>
        <dbReference type="ARBA" id="ARBA00006484"/>
    </source>
</evidence>
<proteinExistence type="inferred from homology"/>
<dbReference type="CDD" id="cd05344">
    <property type="entry name" value="BKR_like_SDR_like"/>
    <property type="match status" value="1"/>
</dbReference>
<accession>A0ABS0S8H2</accession>
<protein>
    <submittedName>
        <fullName evidence="2">SDR family oxidoreductase</fullName>
    </submittedName>
</protein>
<dbReference type="Proteomes" id="UP000601789">
    <property type="component" value="Unassembled WGS sequence"/>
</dbReference>
<comment type="similarity">
    <text evidence="1">Belongs to the short-chain dehydrogenases/reductases (SDR) family.</text>
</comment>
<organism evidence="2 3">
    <name type="scientific">Aquamicrobium zhengzhouense</name>
    <dbReference type="NCBI Taxonomy" id="2781738"/>
    <lineage>
        <taxon>Bacteria</taxon>
        <taxon>Pseudomonadati</taxon>
        <taxon>Pseudomonadota</taxon>
        <taxon>Alphaproteobacteria</taxon>
        <taxon>Hyphomicrobiales</taxon>
        <taxon>Phyllobacteriaceae</taxon>
        <taxon>Aquamicrobium</taxon>
    </lineage>
</organism>
<dbReference type="PANTHER" id="PTHR42879">
    <property type="entry name" value="3-OXOACYL-(ACYL-CARRIER-PROTEIN) REDUCTASE"/>
    <property type="match status" value="1"/>
</dbReference>
<dbReference type="InterPro" id="IPR002347">
    <property type="entry name" value="SDR_fam"/>
</dbReference>
<dbReference type="RefSeq" id="WP_198473989.1">
    <property type="nucleotide sequence ID" value="NZ_JADGMQ010000001.1"/>
</dbReference>
<dbReference type="Pfam" id="PF13561">
    <property type="entry name" value="adh_short_C2"/>
    <property type="match status" value="1"/>
</dbReference>
<keyword evidence="3" id="KW-1185">Reference proteome</keyword>
<comment type="caution">
    <text evidence="2">The sequence shown here is derived from an EMBL/GenBank/DDBJ whole genome shotgun (WGS) entry which is preliminary data.</text>
</comment>
<dbReference type="SUPFAM" id="SSF51735">
    <property type="entry name" value="NAD(P)-binding Rossmann-fold domains"/>
    <property type="match status" value="1"/>
</dbReference>
<dbReference type="PRINTS" id="PR00081">
    <property type="entry name" value="GDHRDH"/>
</dbReference>
<evidence type="ECO:0000313" key="3">
    <source>
        <dbReference type="Proteomes" id="UP000601789"/>
    </source>
</evidence>
<dbReference type="Gene3D" id="3.40.50.720">
    <property type="entry name" value="NAD(P)-binding Rossmann-like Domain"/>
    <property type="match status" value="1"/>
</dbReference>
<dbReference type="InterPro" id="IPR050259">
    <property type="entry name" value="SDR"/>
</dbReference>
<gene>
    <name evidence="2" type="ORF">IOD40_02675</name>
</gene>
<evidence type="ECO:0000313" key="2">
    <source>
        <dbReference type="EMBL" id="MBI1619572.1"/>
    </source>
</evidence>
<reference evidence="2 3" key="1">
    <citation type="submission" date="2020-10" db="EMBL/GenBank/DDBJ databases">
        <title>Aquamicrobium zhengzhouensis sp. nov., a exopolysaccharide producing bacterium isolated from farmland soil.</title>
        <authorList>
            <person name="Wang X."/>
        </authorList>
    </citation>
    <scope>NUCLEOTIDE SEQUENCE [LARGE SCALE GENOMIC DNA]</scope>
    <source>
        <strain evidence="3">cd-1</strain>
    </source>
</reference>
<name>A0ABS0S8H2_9HYPH</name>